<dbReference type="Gene3D" id="3.40.30.10">
    <property type="entry name" value="Glutaredoxin"/>
    <property type="match status" value="1"/>
</dbReference>
<organism evidence="9 10">
    <name type="scientific">Natronorubrum thiooxidans</name>
    <dbReference type="NCBI Taxonomy" id="308853"/>
    <lineage>
        <taxon>Archaea</taxon>
        <taxon>Methanobacteriati</taxon>
        <taxon>Methanobacteriota</taxon>
        <taxon>Stenosarchaea group</taxon>
        <taxon>Halobacteria</taxon>
        <taxon>Halobacteriales</taxon>
        <taxon>Natrialbaceae</taxon>
        <taxon>Natronorubrum</taxon>
    </lineage>
</organism>
<dbReference type="InterPro" id="IPR012336">
    <property type="entry name" value="Thioredoxin-like_fold"/>
</dbReference>
<dbReference type="PROSITE" id="PS51318">
    <property type="entry name" value="TAT"/>
    <property type="match status" value="1"/>
</dbReference>
<dbReference type="Proteomes" id="UP000185936">
    <property type="component" value="Unassembled WGS sequence"/>
</dbReference>
<keyword evidence="3" id="KW-0732">Signal</keyword>
<keyword evidence="5" id="KW-0560">Oxidoreductase</keyword>
<dbReference type="Pfam" id="PF13462">
    <property type="entry name" value="Thioredoxin_4"/>
    <property type="match status" value="1"/>
</dbReference>
<dbReference type="RefSeq" id="WP_076608020.1">
    <property type="nucleotide sequence ID" value="NZ_FTNR01000002.1"/>
</dbReference>
<comment type="similarity">
    <text evidence="1">Belongs to the thioredoxin family. DsbA subfamily.</text>
</comment>
<dbReference type="SUPFAM" id="SSF52833">
    <property type="entry name" value="Thioredoxin-like"/>
    <property type="match status" value="1"/>
</dbReference>
<keyword evidence="7" id="KW-0676">Redox-active center</keyword>
<accession>A0A1N7DL30</accession>
<comment type="similarity">
    <text evidence="2">Belongs to the glutaredoxin family.</text>
</comment>
<gene>
    <name evidence="9" type="ORF">SAMN05421752_102338</name>
</gene>
<keyword evidence="9" id="KW-0413">Isomerase</keyword>
<dbReference type="GO" id="GO:0016491">
    <property type="term" value="F:oxidoreductase activity"/>
    <property type="evidence" value="ECO:0007669"/>
    <property type="project" value="UniProtKB-KW"/>
</dbReference>
<dbReference type="PANTHER" id="PTHR13887:SF14">
    <property type="entry name" value="DISULFIDE BOND FORMATION PROTEIN D"/>
    <property type="match status" value="1"/>
</dbReference>
<keyword evidence="10" id="KW-1185">Reference proteome</keyword>
<keyword evidence="6" id="KW-1015">Disulfide bond</keyword>
<sequence>MSLDQPSRRAFLAGSVVTLGAGGAYYFTRSDSDEDTAHAQSATFHSSDETSPLGVDLAGKAIMGSPDAPLELYYWTDFQCPFCEQFERETLPNLVSEYVEPGQVRIVFVPLAYFGADSMTAAVASKCVWDQVREDEPTAYWNWHTAVFDEQGEKNAGWAATDNLIEYTRSVSGVDAEALESCLEDRRSELEAEVETDGERAQSLRVSGTPTFIVFNPAAETAGRLVGAQPNDRFDEAIERIEDA</sequence>
<keyword evidence="4" id="KW-0813">Transport</keyword>
<evidence type="ECO:0000256" key="1">
    <source>
        <dbReference type="ARBA" id="ARBA00005791"/>
    </source>
</evidence>
<name>A0A1N7DL30_9EURY</name>
<evidence type="ECO:0000256" key="6">
    <source>
        <dbReference type="ARBA" id="ARBA00023157"/>
    </source>
</evidence>
<evidence type="ECO:0000256" key="7">
    <source>
        <dbReference type="ARBA" id="ARBA00023284"/>
    </source>
</evidence>
<evidence type="ECO:0000313" key="9">
    <source>
        <dbReference type="EMBL" id="SIR76534.1"/>
    </source>
</evidence>
<dbReference type="STRING" id="308853.SAMN05421752_102338"/>
<evidence type="ECO:0000256" key="2">
    <source>
        <dbReference type="ARBA" id="ARBA00007787"/>
    </source>
</evidence>
<feature type="domain" description="Thioredoxin-like fold" evidence="8">
    <location>
        <begin position="60"/>
        <end position="214"/>
    </location>
</feature>
<dbReference type="EMBL" id="FTNR01000002">
    <property type="protein sequence ID" value="SIR76534.1"/>
    <property type="molecule type" value="Genomic_DNA"/>
</dbReference>
<reference evidence="10" key="1">
    <citation type="submission" date="2017-01" db="EMBL/GenBank/DDBJ databases">
        <authorList>
            <person name="Varghese N."/>
            <person name="Submissions S."/>
        </authorList>
    </citation>
    <scope>NUCLEOTIDE SEQUENCE [LARGE SCALE GENOMIC DNA]</scope>
    <source>
        <strain evidence="10">type strain: HArc-</strain>
    </source>
</reference>
<dbReference type="OrthoDB" id="15256at2157"/>
<dbReference type="PANTHER" id="PTHR13887">
    <property type="entry name" value="GLUTATHIONE S-TRANSFERASE KAPPA"/>
    <property type="match status" value="1"/>
</dbReference>
<proteinExistence type="inferred from homology"/>
<protein>
    <submittedName>
        <fullName evidence="9">Protein-disulfide isomerase</fullName>
    </submittedName>
</protein>
<dbReference type="AlphaFoldDB" id="A0A1N7DL30"/>
<evidence type="ECO:0000256" key="3">
    <source>
        <dbReference type="ARBA" id="ARBA00022729"/>
    </source>
</evidence>
<evidence type="ECO:0000259" key="8">
    <source>
        <dbReference type="Pfam" id="PF13462"/>
    </source>
</evidence>
<evidence type="ECO:0000313" key="10">
    <source>
        <dbReference type="Proteomes" id="UP000185936"/>
    </source>
</evidence>
<keyword evidence="4" id="KW-0249">Electron transport</keyword>
<dbReference type="GO" id="GO:0016853">
    <property type="term" value="F:isomerase activity"/>
    <property type="evidence" value="ECO:0007669"/>
    <property type="project" value="UniProtKB-KW"/>
</dbReference>
<evidence type="ECO:0000256" key="5">
    <source>
        <dbReference type="ARBA" id="ARBA00023002"/>
    </source>
</evidence>
<dbReference type="InterPro" id="IPR006311">
    <property type="entry name" value="TAT_signal"/>
</dbReference>
<dbReference type="InterPro" id="IPR036249">
    <property type="entry name" value="Thioredoxin-like_sf"/>
</dbReference>
<evidence type="ECO:0000256" key="4">
    <source>
        <dbReference type="ARBA" id="ARBA00022982"/>
    </source>
</evidence>